<dbReference type="Proteomes" id="UP000520770">
    <property type="component" value="Unassembled WGS sequence"/>
</dbReference>
<evidence type="ECO:0000313" key="2">
    <source>
        <dbReference type="EMBL" id="MBB4409592.1"/>
    </source>
</evidence>
<evidence type="ECO:0000313" key="1">
    <source>
        <dbReference type="EMBL" id="MBB4348014.1"/>
    </source>
</evidence>
<accession>A0A7W6UU39</accession>
<dbReference type="AlphaFoldDB" id="A0A7W6UU39"/>
<keyword evidence="5" id="KW-1185">Reference proteome</keyword>
<protein>
    <submittedName>
        <fullName evidence="3">Prophage regulatory protein</fullName>
    </submittedName>
</protein>
<dbReference type="InterPro" id="IPR009061">
    <property type="entry name" value="DNA-bd_dom_put_sf"/>
</dbReference>
<dbReference type="EMBL" id="JACIGY010000001">
    <property type="protein sequence ID" value="MBB4409592.1"/>
    <property type="molecule type" value="Genomic_DNA"/>
</dbReference>
<proteinExistence type="predicted"/>
<dbReference type="Proteomes" id="UP000576087">
    <property type="component" value="Unassembled WGS sequence"/>
</dbReference>
<dbReference type="EMBL" id="JACIGW010000001">
    <property type="protein sequence ID" value="MBB4348014.1"/>
    <property type="molecule type" value="Genomic_DNA"/>
</dbReference>
<reference evidence="4 5" key="1">
    <citation type="submission" date="2020-08" db="EMBL/GenBank/DDBJ databases">
        <title>Genomic Encyclopedia of Type Strains, Phase IV (KMG-V): Genome sequencing to study the core and pangenomes of soil and plant-associated prokaryotes.</title>
        <authorList>
            <person name="Whitman W."/>
        </authorList>
    </citation>
    <scope>NUCLEOTIDE SEQUENCE [LARGE SCALE GENOMIC DNA]</scope>
    <source>
        <strain evidence="2 5">SEMIA 444</strain>
        <strain evidence="1 4">SEMIA 448</strain>
        <strain evidence="3 6">SEMIA 452</strain>
    </source>
</reference>
<gene>
    <name evidence="2" type="ORF">GGE31_000063</name>
    <name evidence="1" type="ORF">GGE33_001722</name>
    <name evidence="3" type="ORF">GGE35_000063</name>
</gene>
<dbReference type="EMBL" id="JACIHM010000001">
    <property type="protein sequence ID" value="MBB4444281.1"/>
    <property type="molecule type" value="Genomic_DNA"/>
</dbReference>
<evidence type="ECO:0000313" key="3">
    <source>
        <dbReference type="EMBL" id="MBB4444281.1"/>
    </source>
</evidence>
<sequence>MTPSNDNTPALVSLNEACRLTSMSRTMLNRYRAEGRFPVALELGERRIAFVRSEVAAWIQAKIDARAA</sequence>
<dbReference type="SUPFAM" id="SSF46955">
    <property type="entry name" value="Putative DNA-binding domain"/>
    <property type="match status" value="1"/>
</dbReference>
<dbReference type="Pfam" id="PF05930">
    <property type="entry name" value="Phage_AlpA"/>
    <property type="match status" value="1"/>
</dbReference>
<dbReference type="Proteomes" id="UP000524535">
    <property type="component" value="Unassembled WGS sequence"/>
</dbReference>
<evidence type="ECO:0000313" key="4">
    <source>
        <dbReference type="Proteomes" id="UP000520770"/>
    </source>
</evidence>
<name>A0A7W6UU39_9HYPH</name>
<dbReference type="Gene3D" id="1.10.238.160">
    <property type="match status" value="1"/>
</dbReference>
<organism evidence="3 6">
    <name type="scientific">Aliirhizobium cellulosilyticum</name>
    <dbReference type="NCBI Taxonomy" id="393664"/>
    <lineage>
        <taxon>Bacteria</taxon>
        <taxon>Pseudomonadati</taxon>
        <taxon>Pseudomonadota</taxon>
        <taxon>Alphaproteobacteria</taxon>
        <taxon>Hyphomicrobiales</taxon>
        <taxon>Rhizobiaceae</taxon>
        <taxon>Aliirhizobium</taxon>
    </lineage>
</organism>
<evidence type="ECO:0000313" key="6">
    <source>
        <dbReference type="Proteomes" id="UP000576087"/>
    </source>
</evidence>
<comment type="caution">
    <text evidence="3">The sequence shown here is derived from an EMBL/GenBank/DDBJ whole genome shotgun (WGS) entry which is preliminary data.</text>
</comment>
<dbReference type="InterPro" id="IPR010260">
    <property type="entry name" value="AlpA"/>
</dbReference>
<dbReference type="RefSeq" id="WP_183822094.1">
    <property type="nucleotide sequence ID" value="NZ_JACIGW010000001.1"/>
</dbReference>
<evidence type="ECO:0000313" key="5">
    <source>
        <dbReference type="Proteomes" id="UP000524535"/>
    </source>
</evidence>